<feature type="compositionally biased region" description="Basic and acidic residues" evidence="1">
    <location>
        <begin position="482"/>
        <end position="493"/>
    </location>
</feature>
<dbReference type="InterPro" id="IPR036779">
    <property type="entry name" value="LysM_dom_sf"/>
</dbReference>
<sequence>MSKENQSYLRFSLEESIWFQKEHEVAELYSISLDPNVTILERDQYVVIKGTLDLSGEYKEDRGTGESVIKNYTQHYHPKTVQQVERRDSGINEFMHRFPVDITIPYDRIHSLQDVDVEIQTFDYLMPDKNCLKLQADLLITGIYRDQLSDQEVDDETYGEESQYGYGEHEEVSYESNFTDYSASHQDLDEPTTHREKETNPAGGETEIFSQTEQGQFETFEEYIRKTSSFQSLKGEEDNQKFEAMFESPIIAGESPVSNTEDGLYIPFYAQARKLPEEGRAEKSEPELISKQPDIPVFDIPMEPLYDELKTKMQVSEKQPETTHPWTDLIKHGSFDPDETNSVQQEPAPAQQPATGQQVPLPAQQPATGQQQQPIPAQQPAESQKPLLPAGNQPAGQQAPRAAEQEGDRGEKQKVQAEQTQLEQTKPEPIPADDGVQKPEQQEPLPDNKQANQEEPILQEPVQNSKGIEEEPVPAETNQQSGRKETEPAKAEAEPGENQLEPILHLAKREDAPKVKNAKNKDGRASSNRESEPENQEQKEHISLMDFFGRKQEEELTKVKVCIVQHGDTLSSLADRYEVSEQSILSSNALEQGQDVYEGQVLYIPRGKALKL</sequence>
<dbReference type="Pfam" id="PF01476">
    <property type="entry name" value="LysM"/>
    <property type="match status" value="1"/>
</dbReference>
<dbReference type="OrthoDB" id="2966368at2"/>
<dbReference type="SUPFAM" id="SSF54106">
    <property type="entry name" value="LysM domain"/>
    <property type="match status" value="1"/>
</dbReference>
<feature type="domain" description="LysM" evidence="2">
    <location>
        <begin position="560"/>
        <end position="604"/>
    </location>
</feature>
<proteinExistence type="predicted"/>
<dbReference type="PROSITE" id="PS51782">
    <property type="entry name" value="LYSM"/>
    <property type="match status" value="1"/>
</dbReference>
<dbReference type="InterPro" id="IPR018392">
    <property type="entry name" value="LysM"/>
</dbReference>
<name>A0A372LIT7_9BACI</name>
<dbReference type="RefSeq" id="WP_117322064.1">
    <property type="nucleotide sequence ID" value="NZ_QVTD01000003.1"/>
</dbReference>
<feature type="compositionally biased region" description="Basic and acidic residues" evidence="1">
    <location>
        <begin position="403"/>
        <end position="415"/>
    </location>
</feature>
<comment type="caution">
    <text evidence="3">The sequence shown here is derived from an EMBL/GenBank/DDBJ whole genome shotgun (WGS) entry which is preliminary data.</text>
</comment>
<gene>
    <name evidence="3" type="ORF">D0466_08520</name>
</gene>
<dbReference type="EMBL" id="QVTD01000003">
    <property type="protein sequence ID" value="RFU65894.1"/>
    <property type="molecule type" value="Genomic_DNA"/>
</dbReference>
<feature type="compositionally biased region" description="Low complexity" evidence="1">
    <location>
        <begin position="344"/>
        <end position="384"/>
    </location>
</feature>
<reference evidence="3 4" key="1">
    <citation type="submission" date="2018-08" db="EMBL/GenBank/DDBJ databases">
        <title>Bacillus chawlae sp. nov., Bacillus glennii sp. nov., and Bacillus saganii sp. nov. Isolated from the Vehicle Assembly Building at Kennedy Space Center where the Viking Spacecraft were Assembled.</title>
        <authorList>
            <person name="Seuylemezian A."/>
            <person name="Vaishampayan P."/>
        </authorList>
    </citation>
    <scope>NUCLEOTIDE SEQUENCE [LARGE SCALE GENOMIC DNA]</scope>
    <source>
        <strain evidence="3 4">V44-8</strain>
    </source>
</reference>
<accession>A0A372LIT7</accession>
<keyword evidence="4" id="KW-1185">Reference proteome</keyword>
<feature type="region of interest" description="Disordered" evidence="1">
    <location>
        <begin position="309"/>
        <end position="542"/>
    </location>
</feature>
<evidence type="ECO:0000313" key="4">
    <source>
        <dbReference type="Proteomes" id="UP000262939"/>
    </source>
</evidence>
<dbReference type="AlphaFoldDB" id="A0A372LIT7"/>
<dbReference type="InterPro" id="IPR048862">
    <property type="entry name" value="SPOCS_spoVID_N"/>
</dbReference>
<dbReference type="Proteomes" id="UP000262939">
    <property type="component" value="Unassembled WGS sequence"/>
</dbReference>
<organism evidence="3 4">
    <name type="scientific">Peribacillus glennii</name>
    <dbReference type="NCBI Taxonomy" id="2303991"/>
    <lineage>
        <taxon>Bacteria</taxon>
        <taxon>Bacillati</taxon>
        <taxon>Bacillota</taxon>
        <taxon>Bacilli</taxon>
        <taxon>Bacillales</taxon>
        <taxon>Bacillaceae</taxon>
        <taxon>Peribacillus</taxon>
    </lineage>
</organism>
<feature type="compositionally biased region" description="Basic and acidic residues" evidence="1">
    <location>
        <begin position="507"/>
        <end position="542"/>
    </location>
</feature>
<evidence type="ECO:0000313" key="3">
    <source>
        <dbReference type="EMBL" id="RFU65894.1"/>
    </source>
</evidence>
<evidence type="ECO:0000256" key="1">
    <source>
        <dbReference type="SAM" id="MobiDB-lite"/>
    </source>
</evidence>
<dbReference type="SMART" id="SM00257">
    <property type="entry name" value="LysM"/>
    <property type="match status" value="1"/>
</dbReference>
<feature type="region of interest" description="Disordered" evidence="1">
    <location>
        <begin position="183"/>
        <end position="210"/>
    </location>
</feature>
<dbReference type="CDD" id="cd00118">
    <property type="entry name" value="LysM"/>
    <property type="match status" value="1"/>
</dbReference>
<protein>
    <submittedName>
        <fullName evidence="3">LysM peptidoglycan-binding domain-containing protein</fullName>
    </submittedName>
</protein>
<feature type="compositionally biased region" description="Polar residues" evidence="1">
    <location>
        <begin position="313"/>
        <end position="325"/>
    </location>
</feature>
<feature type="compositionally biased region" description="Basic and acidic residues" evidence="1">
    <location>
        <begin position="186"/>
        <end position="199"/>
    </location>
</feature>
<dbReference type="Gene3D" id="3.10.350.10">
    <property type="entry name" value="LysM domain"/>
    <property type="match status" value="1"/>
</dbReference>
<evidence type="ECO:0000259" key="2">
    <source>
        <dbReference type="PROSITE" id="PS51782"/>
    </source>
</evidence>
<dbReference type="Pfam" id="PF20918">
    <property type="entry name" value="SPOCS_spoVID-N"/>
    <property type="match status" value="1"/>
</dbReference>